<gene>
    <name evidence="4" type="ORF">TWF696_006186</name>
</gene>
<evidence type="ECO:0000259" key="2">
    <source>
        <dbReference type="Pfam" id="PF01048"/>
    </source>
</evidence>
<evidence type="ECO:0000313" key="4">
    <source>
        <dbReference type="EMBL" id="KAK6349927.1"/>
    </source>
</evidence>
<dbReference type="GO" id="GO:0003824">
    <property type="term" value="F:catalytic activity"/>
    <property type="evidence" value="ECO:0007669"/>
    <property type="project" value="InterPro"/>
</dbReference>
<reference evidence="4 5" key="1">
    <citation type="submission" date="2019-10" db="EMBL/GenBank/DDBJ databases">
        <authorList>
            <person name="Palmer J.M."/>
        </authorList>
    </citation>
    <scope>NUCLEOTIDE SEQUENCE [LARGE SCALE GENOMIC DNA]</scope>
    <source>
        <strain evidence="4 5">TWF696</strain>
    </source>
</reference>
<dbReference type="Gene3D" id="3.40.50.300">
    <property type="entry name" value="P-loop containing nucleotide triphosphate hydrolases"/>
    <property type="match status" value="1"/>
</dbReference>
<keyword evidence="5" id="KW-1185">Reference proteome</keyword>
<organism evidence="4 5">
    <name type="scientific">Orbilia brochopaga</name>
    <dbReference type="NCBI Taxonomy" id="3140254"/>
    <lineage>
        <taxon>Eukaryota</taxon>
        <taxon>Fungi</taxon>
        <taxon>Dikarya</taxon>
        <taxon>Ascomycota</taxon>
        <taxon>Pezizomycotina</taxon>
        <taxon>Orbiliomycetes</taxon>
        <taxon>Orbiliales</taxon>
        <taxon>Orbiliaceae</taxon>
        <taxon>Orbilia</taxon>
    </lineage>
</organism>
<dbReference type="SUPFAM" id="SSF52540">
    <property type="entry name" value="P-loop containing nucleoside triphosphate hydrolases"/>
    <property type="match status" value="1"/>
</dbReference>
<feature type="domain" description="Nucleoside phosphorylase" evidence="2">
    <location>
        <begin position="14"/>
        <end position="118"/>
    </location>
</feature>
<evidence type="ECO:0000259" key="3">
    <source>
        <dbReference type="Pfam" id="PF24883"/>
    </source>
</evidence>
<dbReference type="InterPro" id="IPR000845">
    <property type="entry name" value="Nucleoside_phosphorylase_d"/>
</dbReference>
<dbReference type="PANTHER" id="PTHR46082">
    <property type="entry name" value="ATP/GTP-BINDING PROTEIN-RELATED"/>
    <property type="match status" value="1"/>
</dbReference>
<dbReference type="InterPro" id="IPR053137">
    <property type="entry name" value="NLR-like"/>
</dbReference>
<comment type="caution">
    <text evidence="4">The sequence shown here is derived from an EMBL/GenBank/DDBJ whole genome shotgun (WGS) entry which is preliminary data.</text>
</comment>
<keyword evidence="1" id="KW-0677">Repeat</keyword>
<dbReference type="AlphaFoldDB" id="A0AAV9UZE6"/>
<dbReference type="Pfam" id="PF24883">
    <property type="entry name" value="NPHP3_N"/>
    <property type="match status" value="1"/>
</dbReference>
<dbReference type="Pfam" id="PF01048">
    <property type="entry name" value="PNP_UDP_1"/>
    <property type="match status" value="1"/>
</dbReference>
<dbReference type="Gene3D" id="3.40.50.1580">
    <property type="entry name" value="Nucleoside phosphorylase domain"/>
    <property type="match status" value="1"/>
</dbReference>
<protein>
    <recommendedName>
        <fullName evidence="6">Nucleoside phosphorylase domain-containing protein</fullName>
    </recommendedName>
</protein>
<dbReference type="Proteomes" id="UP001375240">
    <property type="component" value="Unassembled WGS sequence"/>
</dbReference>
<dbReference type="PANTHER" id="PTHR46082:SF11">
    <property type="entry name" value="AAA+ ATPASE DOMAIN-CONTAINING PROTEIN-RELATED"/>
    <property type="match status" value="1"/>
</dbReference>
<feature type="domain" description="Nephrocystin 3-like N-terminal" evidence="3">
    <location>
        <begin position="370"/>
        <end position="534"/>
    </location>
</feature>
<proteinExistence type="predicted"/>
<dbReference type="InterPro" id="IPR027417">
    <property type="entry name" value="P-loop_NTPase"/>
</dbReference>
<dbReference type="SUPFAM" id="SSF53167">
    <property type="entry name" value="Purine and uridine phosphorylases"/>
    <property type="match status" value="1"/>
</dbReference>
<name>A0AAV9UZE6_9PEZI</name>
<dbReference type="InterPro" id="IPR056884">
    <property type="entry name" value="NPHP3-like_N"/>
</dbReference>
<evidence type="ECO:0000256" key="1">
    <source>
        <dbReference type="ARBA" id="ARBA00022737"/>
    </source>
</evidence>
<sequence>MLDQRHPNLPNPASDENTYTLGSIGGHKIVIACLPKGTVGTNEAAIVAAQMLSTFPSIKIGLMVGIGGGVPPKVRLGDVVVGTKVIQWDFGKAEKNGTFRRTSTLERPPRALRAAISRLETEHDMREAKISQYLNDIKVKCPKVMAKYGWSKSLQDPLFAPDNSDGSQSTVMSNIMSGWPILVPILVLIYRWIGHLKDFLTLGNSDRSQRIAGSTDNSKPQRKPGDVRIHYGLIASGNQVLKDAKLRDNINESLNGDVLCVEMEAAGLTNFPYLVIRGICDYADAGKNDDWQEYAALIAAAYGKELLENIQPSDVDGEHPIKEMLSQVYYDVAAVRSKLDGKEDIEILNWLTPIDYGPRQSDYLRRRQPGTGEWLLASNEYNTWLEHKHVLFCPGIPGAGKTILTSIVIDNLTTRFSSDLTVGIAYVYCNFKRSYEQKFDDLLKSLLKQLAEQCQHSLPSSVKELHNKHRPRRTQPSYEEIVQAIRSVIKTYSRVFVIIDAVDEYPVSNGRLKFLSELFHLHDKYGANIFATSRFIPEITETFKRSTTLESSAILEIRAHDEDIRKYLDEQISQTGDDLFEKYREHIKNEITNAARGM</sequence>
<dbReference type="EMBL" id="JAVHNQ010000004">
    <property type="protein sequence ID" value="KAK6349927.1"/>
    <property type="molecule type" value="Genomic_DNA"/>
</dbReference>
<dbReference type="InterPro" id="IPR035994">
    <property type="entry name" value="Nucleoside_phosphorylase_sf"/>
</dbReference>
<evidence type="ECO:0000313" key="5">
    <source>
        <dbReference type="Proteomes" id="UP001375240"/>
    </source>
</evidence>
<evidence type="ECO:0008006" key="6">
    <source>
        <dbReference type="Google" id="ProtNLM"/>
    </source>
</evidence>
<dbReference type="GO" id="GO:0009116">
    <property type="term" value="P:nucleoside metabolic process"/>
    <property type="evidence" value="ECO:0007669"/>
    <property type="project" value="InterPro"/>
</dbReference>
<accession>A0AAV9UZE6</accession>